<comment type="caution">
    <text evidence="2">The sequence shown here is derived from an EMBL/GenBank/DDBJ whole genome shotgun (WGS) entry which is preliminary data.</text>
</comment>
<dbReference type="EMBL" id="BLLK01000047">
    <property type="protein sequence ID" value="GFH55199.1"/>
    <property type="molecule type" value="Genomic_DNA"/>
</dbReference>
<evidence type="ECO:0000313" key="3">
    <source>
        <dbReference type="Proteomes" id="UP001054902"/>
    </source>
</evidence>
<reference evidence="2 3" key="1">
    <citation type="journal article" date="2021" name="Sci. Rep.">
        <title>The genome of the diatom Chaetoceros tenuissimus carries an ancient integrated fragment of an extant virus.</title>
        <authorList>
            <person name="Hongo Y."/>
            <person name="Kimura K."/>
            <person name="Takaki Y."/>
            <person name="Yoshida Y."/>
            <person name="Baba S."/>
            <person name="Kobayashi G."/>
            <person name="Nagasaki K."/>
            <person name="Hano T."/>
            <person name="Tomaru Y."/>
        </authorList>
    </citation>
    <scope>NUCLEOTIDE SEQUENCE [LARGE SCALE GENOMIC DNA]</scope>
    <source>
        <strain evidence="2 3">NIES-3715</strain>
    </source>
</reference>
<name>A0AAD3D317_9STRA</name>
<keyword evidence="3" id="KW-1185">Reference proteome</keyword>
<proteinExistence type="predicted"/>
<dbReference type="AlphaFoldDB" id="A0AAD3D317"/>
<organism evidence="2 3">
    <name type="scientific">Chaetoceros tenuissimus</name>
    <dbReference type="NCBI Taxonomy" id="426638"/>
    <lineage>
        <taxon>Eukaryota</taxon>
        <taxon>Sar</taxon>
        <taxon>Stramenopiles</taxon>
        <taxon>Ochrophyta</taxon>
        <taxon>Bacillariophyta</taxon>
        <taxon>Coscinodiscophyceae</taxon>
        <taxon>Chaetocerotophycidae</taxon>
        <taxon>Chaetocerotales</taxon>
        <taxon>Chaetocerotaceae</taxon>
        <taxon>Chaetoceros</taxon>
    </lineage>
</organism>
<sequence length="468" mass="54574">MKGNRRSMLLVLALFALIILSINSFFHISSSISDQIKKSSQERSHPSTTSLVRERIKEVSKKPNSTSCQRKCLHYNNIIYYTDAPAGLSDRKVIIHDLAELAGYLCAKLVFPPPYVMLSKEHNQDKAIHANIDWSDFYNLTYRRNNVPAVASIISKDTSIISKDSSISWFLRYKREDEDWNDIPVFDTTSEISKYKDWLHVISEDGELVEDFVTIQNFSFLQELLSVEKGFVWEIHKKFYVADLWNATFEELQLSNEVDFVTRDIYNIEMRPYLETLFYHRRVPKQYRLGCKYTNDKFATPSHIQLLQQKLVTRIQELSLDHAIIGHLHLRRGDSIDECDTSIERMRQYFQCSLNNTHLLGKNMTIVLTTDEISSVYRKDVMGLIDEYAHVSILDGDAIAMKIVENAINNRIIPKYLRGNFYTFEVENILRDWGSKSIDFHLIRRRTTCSDCINLYQKFKANSKEVAK</sequence>
<feature type="signal peptide" evidence="1">
    <location>
        <begin position="1"/>
        <end position="24"/>
    </location>
</feature>
<gene>
    <name evidence="2" type="ORF">CTEN210_11675</name>
</gene>
<keyword evidence="1" id="KW-0732">Signal</keyword>
<feature type="chain" id="PRO_5042170404" evidence="1">
    <location>
        <begin position="25"/>
        <end position="468"/>
    </location>
</feature>
<dbReference type="Proteomes" id="UP001054902">
    <property type="component" value="Unassembled WGS sequence"/>
</dbReference>
<protein>
    <submittedName>
        <fullName evidence="2">Uncharacterized protein</fullName>
    </submittedName>
</protein>
<accession>A0AAD3D317</accession>
<evidence type="ECO:0000256" key="1">
    <source>
        <dbReference type="SAM" id="SignalP"/>
    </source>
</evidence>
<evidence type="ECO:0000313" key="2">
    <source>
        <dbReference type="EMBL" id="GFH55199.1"/>
    </source>
</evidence>